<dbReference type="SUPFAM" id="SSF53335">
    <property type="entry name" value="S-adenosyl-L-methionine-dependent methyltransferases"/>
    <property type="match status" value="1"/>
</dbReference>
<keyword evidence="8 10" id="KW-0560">Oxidoreductase</keyword>
<dbReference type="RefSeq" id="WP_100764984.1">
    <property type="nucleotide sequence ID" value="NZ_NPEF02000015.1"/>
</dbReference>
<feature type="domain" description="FAD dependent oxidoreductase" evidence="11">
    <location>
        <begin position="260"/>
        <end position="626"/>
    </location>
</feature>
<keyword evidence="7 10" id="KW-0274">FAD</keyword>
<comment type="subcellular location">
    <subcellularLocation>
        <location evidence="10">Cytoplasm</location>
    </subcellularLocation>
</comment>
<dbReference type="GO" id="GO:0005737">
    <property type="term" value="C:cytoplasm"/>
    <property type="evidence" value="ECO:0007669"/>
    <property type="project" value="UniProtKB-SubCell"/>
</dbReference>
<evidence type="ECO:0000256" key="7">
    <source>
        <dbReference type="ARBA" id="ARBA00022827"/>
    </source>
</evidence>
<evidence type="ECO:0000256" key="1">
    <source>
        <dbReference type="ARBA" id="ARBA00022490"/>
    </source>
</evidence>
<dbReference type="AlphaFoldDB" id="A0A2N0B9J0"/>
<dbReference type="NCBIfam" id="NF033855">
    <property type="entry name" value="tRNA_MNMC2"/>
    <property type="match status" value="1"/>
</dbReference>
<dbReference type="PANTHER" id="PTHR13847">
    <property type="entry name" value="SARCOSINE DEHYDROGENASE-RELATED"/>
    <property type="match status" value="1"/>
</dbReference>
<evidence type="ECO:0000256" key="10">
    <source>
        <dbReference type="HAMAP-Rule" id="MF_01102"/>
    </source>
</evidence>
<comment type="function">
    <text evidence="10">Catalyzes the last two steps in the biosynthesis of 5-methylaminomethyl-2-thiouridine (mnm(5)s(2)U) at the wobble position (U34) in tRNA. Catalyzes the FAD-dependent demodification of cmnm(5)s(2)U34 to nm(5)s(2)U34, followed by the transfer of a methyl group from S-adenosyl-L-methionine to nm(5)s(2)U34, to form mnm(5)s(2)U34.</text>
</comment>
<dbReference type="Pfam" id="PF05430">
    <property type="entry name" value="Methyltransf_30"/>
    <property type="match status" value="1"/>
</dbReference>
<dbReference type="InterPro" id="IPR008471">
    <property type="entry name" value="MnmC-like_methylTransf"/>
</dbReference>
<dbReference type="HAMAP" id="MF_01102">
    <property type="entry name" value="MnmC"/>
    <property type="match status" value="1"/>
</dbReference>
<organism evidence="14">
    <name type="scientific">Leptospira ellisii</name>
    <dbReference type="NCBI Taxonomy" id="2023197"/>
    <lineage>
        <taxon>Bacteria</taxon>
        <taxon>Pseudomonadati</taxon>
        <taxon>Spirochaetota</taxon>
        <taxon>Spirochaetia</taxon>
        <taxon>Leptospirales</taxon>
        <taxon>Leptospiraceae</taxon>
        <taxon>Leptospira</taxon>
    </lineage>
</organism>
<evidence type="ECO:0000313" key="14">
    <source>
        <dbReference type="EMBL" id="PJZ93217.1"/>
    </source>
</evidence>
<dbReference type="NCBIfam" id="TIGR03197">
    <property type="entry name" value="MnmC_Cterm"/>
    <property type="match status" value="1"/>
</dbReference>
<dbReference type="Gene3D" id="3.40.50.150">
    <property type="entry name" value="Vaccinia Virus protein VP39"/>
    <property type="match status" value="1"/>
</dbReference>
<evidence type="ECO:0000256" key="5">
    <source>
        <dbReference type="ARBA" id="ARBA00022691"/>
    </source>
</evidence>
<dbReference type="InterPro" id="IPR047785">
    <property type="entry name" value="tRNA_MNMC2"/>
</dbReference>
<dbReference type="GO" id="GO:0004808">
    <property type="term" value="F:tRNA (5-methylaminomethyl-2-thiouridylate)(34)-methyltransferase activity"/>
    <property type="evidence" value="ECO:0007669"/>
    <property type="project" value="UniProtKB-EC"/>
</dbReference>
<comment type="catalytic activity">
    <reaction evidence="10">
        <text>5-aminomethyl-2-thiouridine(34) in tRNA + S-adenosyl-L-methionine = 5-methylaminomethyl-2-thiouridine(34) in tRNA + S-adenosyl-L-homocysteine + H(+)</text>
        <dbReference type="Rhea" id="RHEA:19569"/>
        <dbReference type="Rhea" id="RHEA-COMP:10195"/>
        <dbReference type="Rhea" id="RHEA-COMP:10197"/>
        <dbReference type="ChEBI" id="CHEBI:15378"/>
        <dbReference type="ChEBI" id="CHEBI:57856"/>
        <dbReference type="ChEBI" id="CHEBI:59789"/>
        <dbReference type="ChEBI" id="CHEBI:74454"/>
        <dbReference type="ChEBI" id="CHEBI:74455"/>
        <dbReference type="EC" id="2.1.1.61"/>
    </reaction>
</comment>
<evidence type="ECO:0000313" key="15">
    <source>
        <dbReference type="Proteomes" id="UP000232122"/>
    </source>
</evidence>
<feature type="region of interest" description="FAD-dependent cmnm(5)s(2)U34 oxidoreductase" evidence="10">
    <location>
        <begin position="263"/>
        <end position="666"/>
    </location>
</feature>
<dbReference type="EC" id="1.5.-.-" evidence="10"/>
<dbReference type="NCBIfam" id="NF002481">
    <property type="entry name" value="PRK01747.1-2"/>
    <property type="match status" value="1"/>
</dbReference>
<dbReference type="SUPFAM" id="SSF51905">
    <property type="entry name" value="FAD/NAD(P)-binding domain"/>
    <property type="match status" value="1"/>
</dbReference>
<evidence type="ECO:0000256" key="9">
    <source>
        <dbReference type="ARBA" id="ARBA00023268"/>
    </source>
</evidence>
<dbReference type="InterPro" id="IPR023032">
    <property type="entry name" value="tRNA_MAMT_biosynth_bifunc_MnmC"/>
</dbReference>
<keyword evidence="1 10" id="KW-0963">Cytoplasm</keyword>
<dbReference type="EMBL" id="NPEF02000015">
    <property type="protein sequence ID" value="MDV6236641.1"/>
    <property type="molecule type" value="Genomic_DNA"/>
</dbReference>
<dbReference type="Pfam" id="PF01266">
    <property type="entry name" value="DAO"/>
    <property type="match status" value="1"/>
</dbReference>
<dbReference type="InterPro" id="IPR017610">
    <property type="entry name" value="tRNA_S-uridine_synth_MnmC_C"/>
</dbReference>
<dbReference type="EMBL" id="NPEF01000075">
    <property type="protein sequence ID" value="PJZ93217.1"/>
    <property type="molecule type" value="Genomic_DNA"/>
</dbReference>
<keyword evidence="9 10" id="KW-0511">Multifunctional enzyme</keyword>
<keyword evidence="6 10" id="KW-0819">tRNA processing</keyword>
<evidence type="ECO:0000256" key="4">
    <source>
        <dbReference type="ARBA" id="ARBA00022679"/>
    </source>
</evidence>
<gene>
    <name evidence="10 13" type="primary">mnmC</name>
    <name evidence="13" type="ORF">CH379_013505</name>
    <name evidence="14" type="ORF">CH379_09050</name>
</gene>
<dbReference type="EC" id="2.1.1.61" evidence="10"/>
<accession>A0A2N0B9J0</accession>
<feature type="region of interest" description="tRNA (mnm(5)s(2)U34)-methyltransferase" evidence="10">
    <location>
        <begin position="1"/>
        <end position="227"/>
    </location>
</feature>
<dbReference type="SUPFAM" id="SSF54373">
    <property type="entry name" value="FAD-linked reductases, C-terminal domain"/>
    <property type="match status" value="1"/>
</dbReference>
<dbReference type="InterPro" id="IPR036188">
    <property type="entry name" value="FAD/NAD-bd_sf"/>
</dbReference>
<dbReference type="InterPro" id="IPR006076">
    <property type="entry name" value="FAD-dep_OxRdtase"/>
</dbReference>
<comment type="similarity">
    <text evidence="10">In the N-terminal section; belongs to the methyltransferase superfamily. tRNA (mnm(5)s(2)U34)-methyltransferase family.</text>
</comment>
<evidence type="ECO:0000256" key="2">
    <source>
        <dbReference type="ARBA" id="ARBA00022603"/>
    </source>
</evidence>
<name>A0A2N0B9J0_9LEPT</name>
<dbReference type="InterPro" id="IPR029063">
    <property type="entry name" value="SAM-dependent_MTases_sf"/>
</dbReference>
<evidence type="ECO:0000256" key="6">
    <source>
        <dbReference type="ARBA" id="ARBA00022694"/>
    </source>
</evidence>
<comment type="cofactor">
    <cofactor evidence="10">
        <name>FAD</name>
        <dbReference type="ChEBI" id="CHEBI:57692"/>
    </cofactor>
</comment>
<reference evidence="14" key="1">
    <citation type="submission" date="2017-07" db="EMBL/GenBank/DDBJ databases">
        <title>Leptospira spp. isolated from tropical soils.</title>
        <authorList>
            <person name="Thibeaux R."/>
            <person name="Iraola G."/>
            <person name="Ferres I."/>
            <person name="Bierque E."/>
            <person name="Girault D."/>
            <person name="Soupe-Gilbert M.-E."/>
            <person name="Picardeau M."/>
            <person name="Goarant C."/>
        </authorList>
    </citation>
    <scope>NUCLEOTIDE SEQUENCE [LARGE SCALE GENOMIC DNA]</scope>
    <source>
        <strain evidence="14">ATI7-C-A5</strain>
    </source>
</reference>
<keyword evidence="15" id="KW-1185">Reference proteome</keyword>
<dbReference type="Gene3D" id="3.50.50.60">
    <property type="entry name" value="FAD/NAD(P)-binding domain"/>
    <property type="match status" value="1"/>
</dbReference>
<dbReference type="GO" id="GO:0016645">
    <property type="term" value="F:oxidoreductase activity, acting on the CH-NH group of donors"/>
    <property type="evidence" value="ECO:0007669"/>
    <property type="project" value="InterPro"/>
</dbReference>
<keyword evidence="3 10" id="KW-0285">Flavoprotein</keyword>
<evidence type="ECO:0000313" key="13">
    <source>
        <dbReference type="EMBL" id="MDV6236641.1"/>
    </source>
</evidence>
<feature type="domain" description="MnmC-like methyltransferase" evidence="12">
    <location>
        <begin position="111"/>
        <end position="224"/>
    </location>
</feature>
<dbReference type="Gene3D" id="3.30.9.10">
    <property type="entry name" value="D-Amino Acid Oxidase, subunit A, domain 2"/>
    <property type="match status" value="1"/>
</dbReference>
<proteinExistence type="inferred from homology"/>
<evidence type="ECO:0000259" key="11">
    <source>
        <dbReference type="Pfam" id="PF01266"/>
    </source>
</evidence>
<reference evidence="13" key="3">
    <citation type="submission" date="2023-10" db="EMBL/GenBank/DDBJ databases">
        <authorList>
            <person name="Picardeau M."/>
            <person name="Thibeaux R."/>
        </authorList>
    </citation>
    <scope>NUCLEOTIDE SEQUENCE</scope>
    <source>
        <strain evidence="13">ATI7-C-A5</strain>
    </source>
</reference>
<protein>
    <recommendedName>
        <fullName evidence="10">tRNA 5-methylaminomethyl-2-thiouridine biosynthesis bifunctional protein MnmC</fullName>
        <shortName evidence="10">tRNA mnm(5)s(2)U biosynthesis bifunctional protein</shortName>
    </recommendedName>
    <domain>
        <recommendedName>
            <fullName evidence="10">tRNA (mnm(5)s(2)U34)-methyltransferase</fullName>
            <ecNumber evidence="10">2.1.1.61</ecNumber>
        </recommendedName>
    </domain>
    <domain>
        <recommendedName>
            <fullName evidence="10">FAD-dependent cmnm(5)s(2)U34 oxidoreductase</fullName>
            <ecNumber evidence="10">1.5.-.-</ecNumber>
        </recommendedName>
    </domain>
</protein>
<sequence>MLSWKENRTPVSEEFDDIYFSPENGLSETEHVFVEGNGLRERWKNPEGKRFFSVLELGFGTGLNFFATWKEYAERNRDFELHYVSIEKFPIKKEEIEKAIAAFPQLGPFLAEFVVFYGDLLPGINRFTFSEGKVRFSLFYADAGDALDEISGTFDAIYLDGFAPSKNPDMWDESLMRKLAPLSRNGTTFATFTVARIVRDSLTSAGFTLEKKPGYGRKREMLTGFFSASDEPSASAERQPSPKKKPWCGRNFHRTKTHNAAIVGAGIAGTALAYSLAQRGISVVLLDPNGLAAGASGIPGAISHPHPTKFPSPTSLFTLRAFGYAVRFLSGFASSEQFSPIGLFHGTTEEMDSERLRSSIRTHSLPEGIAFWSETGVPGADPALVSLSKKGIFYPKGFWTQPRSIARKASGQNGIRFLQKKAVTVSPRGNGWELSLSESEETILADSVIFCNSYSLNDLLLPILGEEFLPIRKVRGQLILLEETPTSSAIRNILCAEHYLTPSIEGKHILGSTFDEFDLNPNPRKEDTDRLLSYVREKYPEMNWSAQNVLSEIVGFRAQTPDRFPVIGPVFDPERFRDAYSGIDLPKNRFKTYPSLKTIPGLYVFGGLGSRGIIGSFLGAEILASLILDEPAPVEFSLLEALHPGRFLYRKIRKFSETEKRSSETD</sequence>
<dbReference type="PANTHER" id="PTHR13847:SF283">
    <property type="entry name" value="TRNA 5-METHYLAMINOMETHYL-2-THIOURIDINE BIOSYNTHESIS BIFUNCTIONAL PROTEIN MNMC"/>
    <property type="match status" value="1"/>
</dbReference>
<evidence type="ECO:0000256" key="8">
    <source>
        <dbReference type="ARBA" id="ARBA00023002"/>
    </source>
</evidence>
<evidence type="ECO:0000256" key="3">
    <source>
        <dbReference type="ARBA" id="ARBA00022630"/>
    </source>
</evidence>
<dbReference type="Proteomes" id="UP000232122">
    <property type="component" value="Unassembled WGS sequence"/>
</dbReference>
<comment type="similarity">
    <text evidence="10">In the C-terminal section; belongs to the DAO family.</text>
</comment>
<comment type="caution">
    <text evidence="14">The sequence shown here is derived from an EMBL/GenBank/DDBJ whole genome shotgun (WGS) entry which is preliminary data.</text>
</comment>
<reference evidence="13 15" key="2">
    <citation type="journal article" date="2018" name="Microb. Genom.">
        <title>Deciphering the unexplored Leptospira diversity from soils uncovers genomic evolution to virulence.</title>
        <authorList>
            <person name="Thibeaux R."/>
            <person name="Iraola G."/>
            <person name="Ferres I."/>
            <person name="Bierque E."/>
            <person name="Girault D."/>
            <person name="Soupe-Gilbert M.E."/>
            <person name="Picardeau M."/>
            <person name="Goarant C."/>
        </authorList>
    </citation>
    <scope>NUCLEOTIDE SEQUENCE [LARGE SCALE GENOMIC DNA]</scope>
    <source>
        <strain evidence="13 15">ATI7-C-A5</strain>
    </source>
</reference>
<dbReference type="OrthoDB" id="9786494at2"/>
<dbReference type="GO" id="GO:0050660">
    <property type="term" value="F:flavin adenine dinucleotide binding"/>
    <property type="evidence" value="ECO:0007669"/>
    <property type="project" value="UniProtKB-UniRule"/>
</dbReference>
<keyword evidence="5 10" id="KW-0949">S-adenosyl-L-methionine</keyword>
<dbReference type="GO" id="GO:0032259">
    <property type="term" value="P:methylation"/>
    <property type="evidence" value="ECO:0007669"/>
    <property type="project" value="UniProtKB-KW"/>
</dbReference>
<dbReference type="GO" id="GO:0002097">
    <property type="term" value="P:tRNA wobble base modification"/>
    <property type="evidence" value="ECO:0007669"/>
    <property type="project" value="UniProtKB-UniRule"/>
</dbReference>
<keyword evidence="4 10" id="KW-0808">Transferase</keyword>
<keyword evidence="2 10" id="KW-0489">Methyltransferase</keyword>
<evidence type="ECO:0000259" key="12">
    <source>
        <dbReference type="Pfam" id="PF05430"/>
    </source>
</evidence>